<dbReference type="PANTHER" id="PTHR12147">
    <property type="entry name" value="METALLOPEPTIDASE M28 FAMILY MEMBER"/>
    <property type="match status" value="1"/>
</dbReference>
<organism evidence="3 4">
    <name type="scientific">Sphingomonas lacunae</name>
    <dbReference type="NCBI Taxonomy" id="2698828"/>
    <lineage>
        <taxon>Bacteria</taxon>
        <taxon>Pseudomonadati</taxon>
        <taxon>Pseudomonadota</taxon>
        <taxon>Alphaproteobacteria</taxon>
        <taxon>Sphingomonadales</taxon>
        <taxon>Sphingomonadaceae</taxon>
        <taxon>Sphingomonas</taxon>
    </lineage>
</organism>
<dbReference type="PANTHER" id="PTHR12147:SF26">
    <property type="entry name" value="PEPTIDASE M28 DOMAIN-CONTAINING PROTEIN"/>
    <property type="match status" value="1"/>
</dbReference>
<evidence type="ECO:0000259" key="2">
    <source>
        <dbReference type="Pfam" id="PF04389"/>
    </source>
</evidence>
<gene>
    <name evidence="3" type="ORF">GV829_09540</name>
</gene>
<dbReference type="Proteomes" id="UP000503018">
    <property type="component" value="Chromosome"/>
</dbReference>
<dbReference type="KEGG" id="slan:GV829_09540"/>
<dbReference type="GO" id="GO:0006508">
    <property type="term" value="P:proteolysis"/>
    <property type="evidence" value="ECO:0007669"/>
    <property type="project" value="InterPro"/>
</dbReference>
<evidence type="ECO:0000313" key="3">
    <source>
        <dbReference type="EMBL" id="QJQ32663.1"/>
    </source>
</evidence>
<dbReference type="RefSeq" id="WP_169946141.1">
    <property type="nucleotide sequence ID" value="NZ_CP053015.1"/>
</dbReference>
<accession>A0A6M4AUA2</accession>
<proteinExistence type="predicted"/>
<keyword evidence="1" id="KW-0732">Signal</keyword>
<reference evidence="3 4" key="1">
    <citation type="submission" date="2020-01" db="EMBL/GenBank/DDBJ databases">
        <title>Sphingomonas sp. strain CSW-10.</title>
        <authorList>
            <person name="Chen W.-M."/>
        </authorList>
    </citation>
    <scope>NUCLEOTIDE SEQUENCE [LARGE SCALE GENOMIC DNA]</scope>
    <source>
        <strain evidence="3 4">CSW-10</strain>
    </source>
</reference>
<sequence length="515" mass="53913">MKIPRLTSTLLAPLMIPLWLTPAAAQPRAPAAEARHADSPVTEAQLRRHMAYLADDALQGRFPGTSGETLTAHYIAIQLAAAGFVGGMPDGSWYQPVPLVTLSTNSFFARFNRPDGSVVAVPEITLRGSRGPASVDNAPVIYVGHGVDANGRVVADVRGKVALLLVVDRPGEGALNLTARRDALIAAGARATLMIAPSTMSFGQVQRSFAGRRMQLESRVSRAEIDGMLSAASGDALLASGGTNAESLRNDAANAYFVGLDLPVTASLSAQTDRQDFNSYNVIARLPGRRPDSGTVVLMGHWDHLGVCRPEGEADRICNGAVDNASGIAVLLEVGARLGAGARAGAGLDRDTMVVATTAEEQGLLGAFHFAASPPVPLDRISVALNVDTVAIAGRNAPMAVIGRVDNPVYAAAFEEVGRSLGRGIDSDIEGEAFVRRQDGWALTQAGVPSLMAGGSFSDMAKLEDYLGGDYHGPADQMKDSIPLGGAADDADLHLALTRHFGSLESWPLLRGTDN</sequence>
<keyword evidence="4" id="KW-1185">Reference proteome</keyword>
<dbReference type="InterPro" id="IPR045175">
    <property type="entry name" value="M28_fam"/>
</dbReference>
<dbReference type="Gene3D" id="3.40.630.10">
    <property type="entry name" value="Zn peptidases"/>
    <property type="match status" value="1"/>
</dbReference>
<protein>
    <submittedName>
        <fullName evidence="3">M28 family peptidase</fullName>
    </submittedName>
</protein>
<dbReference type="AlphaFoldDB" id="A0A6M4AUA2"/>
<feature type="signal peptide" evidence="1">
    <location>
        <begin position="1"/>
        <end position="25"/>
    </location>
</feature>
<feature type="chain" id="PRO_5027066418" evidence="1">
    <location>
        <begin position="26"/>
        <end position="515"/>
    </location>
</feature>
<feature type="domain" description="Peptidase M28" evidence="2">
    <location>
        <begin position="281"/>
        <end position="480"/>
    </location>
</feature>
<dbReference type="InterPro" id="IPR007484">
    <property type="entry name" value="Peptidase_M28"/>
</dbReference>
<dbReference type="SUPFAM" id="SSF53187">
    <property type="entry name" value="Zn-dependent exopeptidases"/>
    <property type="match status" value="1"/>
</dbReference>
<evidence type="ECO:0000256" key="1">
    <source>
        <dbReference type="SAM" id="SignalP"/>
    </source>
</evidence>
<dbReference type="GO" id="GO:0008235">
    <property type="term" value="F:metalloexopeptidase activity"/>
    <property type="evidence" value="ECO:0007669"/>
    <property type="project" value="InterPro"/>
</dbReference>
<evidence type="ECO:0000313" key="4">
    <source>
        <dbReference type="Proteomes" id="UP000503018"/>
    </source>
</evidence>
<dbReference type="EMBL" id="CP053015">
    <property type="protein sequence ID" value="QJQ32663.1"/>
    <property type="molecule type" value="Genomic_DNA"/>
</dbReference>
<dbReference type="Pfam" id="PF04389">
    <property type="entry name" value="Peptidase_M28"/>
    <property type="match status" value="1"/>
</dbReference>
<name>A0A6M4AUA2_9SPHN</name>